<name>A0A0F9GCT0_9ZZZZ</name>
<proteinExistence type="predicted"/>
<dbReference type="AlphaFoldDB" id="A0A0F9GCT0"/>
<sequence>MKRLIKEYGHWKIQSPLWEFIDSCRSDVPTRFSIEHVYVPENRLVATDGRRLIVVNIEHKIKEGLYPVTKDGYLLKADVDGEFPKYQDIVPDKKNMTHIVESEDRLEIASFLVLGALVNAGCIVDLKKFLPPMKALEKIKAGCINVWVDAAEPELRPFMLECQTSLDLVTYIQMPVRVKNKIKGVPNGKEENTKED</sequence>
<dbReference type="Gene3D" id="3.70.10.10">
    <property type="match status" value="1"/>
</dbReference>
<evidence type="ECO:0000313" key="1">
    <source>
        <dbReference type="EMBL" id="KKL96598.1"/>
    </source>
</evidence>
<gene>
    <name evidence="1" type="ORF">LCGC14_1842880</name>
</gene>
<organism evidence="1">
    <name type="scientific">marine sediment metagenome</name>
    <dbReference type="NCBI Taxonomy" id="412755"/>
    <lineage>
        <taxon>unclassified sequences</taxon>
        <taxon>metagenomes</taxon>
        <taxon>ecological metagenomes</taxon>
    </lineage>
</organism>
<comment type="caution">
    <text evidence="1">The sequence shown here is derived from an EMBL/GenBank/DDBJ whole genome shotgun (WGS) entry which is preliminary data.</text>
</comment>
<protein>
    <submittedName>
        <fullName evidence="1">Uncharacterized protein</fullName>
    </submittedName>
</protein>
<reference evidence="1" key="1">
    <citation type="journal article" date="2015" name="Nature">
        <title>Complex archaea that bridge the gap between prokaryotes and eukaryotes.</title>
        <authorList>
            <person name="Spang A."/>
            <person name="Saw J.H."/>
            <person name="Jorgensen S.L."/>
            <person name="Zaremba-Niedzwiedzka K."/>
            <person name="Martijn J."/>
            <person name="Lind A.E."/>
            <person name="van Eijk R."/>
            <person name="Schleper C."/>
            <person name="Guy L."/>
            <person name="Ettema T.J."/>
        </authorList>
    </citation>
    <scope>NUCLEOTIDE SEQUENCE</scope>
</reference>
<dbReference type="EMBL" id="LAZR01018389">
    <property type="protein sequence ID" value="KKL96598.1"/>
    <property type="molecule type" value="Genomic_DNA"/>
</dbReference>
<accession>A0A0F9GCT0</accession>